<evidence type="ECO:0000313" key="1">
    <source>
        <dbReference type="EMBL" id="KAL3614216.1"/>
    </source>
</evidence>
<dbReference type="EMBL" id="JAVIJP010000107">
    <property type="protein sequence ID" value="KAL3614216.1"/>
    <property type="molecule type" value="Genomic_DNA"/>
</dbReference>
<proteinExistence type="predicted"/>
<organism evidence="1 2">
    <name type="scientific">Castilleja foliolosa</name>
    <dbReference type="NCBI Taxonomy" id="1961234"/>
    <lineage>
        <taxon>Eukaryota</taxon>
        <taxon>Viridiplantae</taxon>
        <taxon>Streptophyta</taxon>
        <taxon>Embryophyta</taxon>
        <taxon>Tracheophyta</taxon>
        <taxon>Spermatophyta</taxon>
        <taxon>Magnoliopsida</taxon>
        <taxon>eudicotyledons</taxon>
        <taxon>Gunneridae</taxon>
        <taxon>Pentapetalae</taxon>
        <taxon>asterids</taxon>
        <taxon>lamiids</taxon>
        <taxon>Lamiales</taxon>
        <taxon>Orobanchaceae</taxon>
        <taxon>Pedicularideae</taxon>
        <taxon>Castillejinae</taxon>
        <taxon>Castilleja</taxon>
    </lineage>
</organism>
<keyword evidence="2" id="KW-1185">Reference proteome</keyword>
<dbReference type="AlphaFoldDB" id="A0ABD3BAU2"/>
<name>A0ABD3BAU2_9LAMI</name>
<gene>
    <name evidence="1" type="ORF">CASFOL_042290</name>
</gene>
<comment type="caution">
    <text evidence="1">The sequence shown here is derived from an EMBL/GenBank/DDBJ whole genome shotgun (WGS) entry which is preliminary data.</text>
</comment>
<protein>
    <submittedName>
        <fullName evidence="1">Uncharacterized protein</fullName>
    </submittedName>
</protein>
<accession>A0ABD3BAU2</accession>
<dbReference type="Proteomes" id="UP001632038">
    <property type="component" value="Unassembled WGS sequence"/>
</dbReference>
<evidence type="ECO:0000313" key="2">
    <source>
        <dbReference type="Proteomes" id="UP001632038"/>
    </source>
</evidence>
<sequence length="37" mass="4178">MDNMDDTELDKCFLTVYYARPKCIEGGEQGKAPNPRA</sequence>
<reference evidence="2" key="1">
    <citation type="journal article" date="2024" name="IScience">
        <title>Strigolactones Initiate the Formation of Haustorium-like Structures in Castilleja.</title>
        <authorList>
            <person name="Buerger M."/>
            <person name="Peterson D."/>
            <person name="Chory J."/>
        </authorList>
    </citation>
    <scope>NUCLEOTIDE SEQUENCE [LARGE SCALE GENOMIC DNA]</scope>
</reference>